<feature type="region of interest" description="Disordered" evidence="1">
    <location>
        <begin position="1"/>
        <end position="28"/>
    </location>
</feature>
<evidence type="ECO:0000256" key="1">
    <source>
        <dbReference type="SAM" id="MobiDB-lite"/>
    </source>
</evidence>
<dbReference type="Proteomes" id="UP001303115">
    <property type="component" value="Unassembled WGS sequence"/>
</dbReference>
<name>A0AAN6P9J9_9PEZI</name>
<dbReference type="PROSITE" id="PS00108">
    <property type="entry name" value="PROTEIN_KINASE_ST"/>
    <property type="match status" value="1"/>
</dbReference>
<evidence type="ECO:0000259" key="2">
    <source>
        <dbReference type="PROSITE" id="PS50011"/>
    </source>
</evidence>
<gene>
    <name evidence="3" type="ORF">C8A01DRAFT_49345</name>
</gene>
<feature type="domain" description="Protein kinase" evidence="2">
    <location>
        <begin position="1"/>
        <end position="263"/>
    </location>
</feature>
<dbReference type="Gene3D" id="1.10.510.10">
    <property type="entry name" value="Transferase(Phosphotransferase) domain 1"/>
    <property type="match status" value="1"/>
</dbReference>
<evidence type="ECO:0000313" key="3">
    <source>
        <dbReference type="EMBL" id="KAK4034210.1"/>
    </source>
</evidence>
<keyword evidence="3" id="KW-0808">Transferase</keyword>
<dbReference type="InterPro" id="IPR011009">
    <property type="entry name" value="Kinase-like_dom_sf"/>
</dbReference>
<proteinExistence type="predicted"/>
<comment type="caution">
    <text evidence="3">The sequence shown here is derived from an EMBL/GenBank/DDBJ whole genome shotgun (WGS) entry which is preliminary data.</text>
</comment>
<protein>
    <submittedName>
        <fullName evidence="3">Kinase-like domain-containing protein</fullName>
    </submittedName>
</protein>
<dbReference type="GO" id="GO:0004672">
    <property type="term" value="F:protein kinase activity"/>
    <property type="evidence" value="ECO:0007669"/>
    <property type="project" value="InterPro"/>
</dbReference>
<accession>A0AAN6P9J9</accession>
<dbReference type="SUPFAM" id="SSF56112">
    <property type="entry name" value="Protein kinase-like (PK-like)"/>
    <property type="match status" value="1"/>
</dbReference>
<dbReference type="PROSITE" id="PS50011">
    <property type="entry name" value="PROTEIN_KINASE_DOM"/>
    <property type="match status" value="1"/>
</dbReference>
<organism evidence="3 4">
    <name type="scientific">Parachaetomium inaequale</name>
    <dbReference type="NCBI Taxonomy" id="2588326"/>
    <lineage>
        <taxon>Eukaryota</taxon>
        <taxon>Fungi</taxon>
        <taxon>Dikarya</taxon>
        <taxon>Ascomycota</taxon>
        <taxon>Pezizomycotina</taxon>
        <taxon>Sordariomycetes</taxon>
        <taxon>Sordariomycetidae</taxon>
        <taxon>Sordariales</taxon>
        <taxon>Chaetomiaceae</taxon>
        <taxon>Parachaetomium</taxon>
    </lineage>
</organism>
<dbReference type="PANTHER" id="PTHR24362">
    <property type="entry name" value="SERINE/THREONINE-PROTEIN KINASE NEK"/>
    <property type="match status" value="1"/>
</dbReference>
<keyword evidence="4" id="KW-1185">Reference proteome</keyword>
<dbReference type="AlphaFoldDB" id="A0AAN6P9J9"/>
<dbReference type="InterPro" id="IPR008271">
    <property type="entry name" value="Ser/Thr_kinase_AS"/>
</dbReference>
<dbReference type="Pfam" id="PF00069">
    <property type="entry name" value="Pkinase"/>
    <property type="match status" value="1"/>
</dbReference>
<dbReference type="EMBL" id="MU854489">
    <property type="protein sequence ID" value="KAK4034210.1"/>
    <property type="molecule type" value="Genomic_DNA"/>
</dbReference>
<evidence type="ECO:0000313" key="4">
    <source>
        <dbReference type="Proteomes" id="UP001303115"/>
    </source>
</evidence>
<dbReference type="PANTHER" id="PTHR24362:SF309">
    <property type="entry name" value="PROTEIN KINASE DOMAIN-CONTAINING PROTEIN"/>
    <property type="match status" value="1"/>
</dbReference>
<sequence>MGDVTPADDHEPEPEHEPWPPVPPDVDNATIDTEKTPISFSMNGQIYRVKGRPSEIFKYGAMEREYDLQAAAGECAIRVRGRVMAKYPFGIDFRGFLMDLATPIPKALPPSECRDLMHQMVSVVRKLHDKGIVHGDMKLDNMLLDNQGKLRLCDFGEGRYVDEDEAIWEGQSTWHYESPNRFARGERLGQDPPPPTIEDDLYSLGLSIWEFYTGQIPFEDLRMDDLGLKEKQREGETVDVDEVHDPEAREIIIGLLRTGGARI</sequence>
<dbReference type="GO" id="GO:0005524">
    <property type="term" value="F:ATP binding"/>
    <property type="evidence" value="ECO:0007669"/>
    <property type="project" value="InterPro"/>
</dbReference>
<dbReference type="SMART" id="SM00220">
    <property type="entry name" value="S_TKc"/>
    <property type="match status" value="1"/>
</dbReference>
<reference evidence="4" key="1">
    <citation type="journal article" date="2023" name="Mol. Phylogenet. Evol.">
        <title>Genome-scale phylogeny and comparative genomics of the fungal order Sordariales.</title>
        <authorList>
            <person name="Hensen N."/>
            <person name="Bonometti L."/>
            <person name="Westerberg I."/>
            <person name="Brannstrom I.O."/>
            <person name="Guillou S."/>
            <person name="Cros-Aarteil S."/>
            <person name="Calhoun S."/>
            <person name="Haridas S."/>
            <person name="Kuo A."/>
            <person name="Mondo S."/>
            <person name="Pangilinan J."/>
            <person name="Riley R."/>
            <person name="LaButti K."/>
            <person name="Andreopoulos B."/>
            <person name="Lipzen A."/>
            <person name="Chen C."/>
            <person name="Yan M."/>
            <person name="Daum C."/>
            <person name="Ng V."/>
            <person name="Clum A."/>
            <person name="Steindorff A."/>
            <person name="Ohm R.A."/>
            <person name="Martin F."/>
            <person name="Silar P."/>
            <person name="Natvig D.O."/>
            <person name="Lalanne C."/>
            <person name="Gautier V."/>
            <person name="Ament-Velasquez S.L."/>
            <person name="Kruys A."/>
            <person name="Hutchinson M.I."/>
            <person name="Powell A.J."/>
            <person name="Barry K."/>
            <person name="Miller A.N."/>
            <person name="Grigoriev I.V."/>
            <person name="Debuchy R."/>
            <person name="Gladieux P."/>
            <person name="Hiltunen Thoren M."/>
            <person name="Johannesson H."/>
        </authorList>
    </citation>
    <scope>NUCLEOTIDE SEQUENCE [LARGE SCALE GENOMIC DNA]</scope>
    <source>
        <strain evidence="4">CBS 284.82</strain>
    </source>
</reference>
<dbReference type="InterPro" id="IPR000719">
    <property type="entry name" value="Prot_kinase_dom"/>
</dbReference>
<feature type="compositionally biased region" description="Basic and acidic residues" evidence="1">
    <location>
        <begin position="7"/>
        <end position="18"/>
    </location>
</feature>
<keyword evidence="3" id="KW-0418">Kinase</keyword>